<proteinExistence type="predicted"/>
<comment type="caution">
    <text evidence="2">The sequence shown here is derived from an EMBL/GenBank/DDBJ whole genome shotgun (WGS) entry which is preliminary data.</text>
</comment>
<dbReference type="InterPro" id="IPR005149">
    <property type="entry name" value="Tscrpt_reg_PadR_N"/>
</dbReference>
<dbReference type="Proteomes" id="UP001551584">
    <property type="component" value="Unassembled WGS sequence"/>
</dbReference>
<evidence type="ECO:0000313" key="3">
    <source>
        <dbReference type="Proteomes" id="UP001551584"/>
    </source>
</evidence>
<reference evidence="2 3" key="1">
    <citation type="submission" date="2024-06" db="EMBL/GenBank/DDBJ databases">
        <title>The Natural Products Discovery Center: Release of the First 8490 Sequenced Strains for Exploring Actinobacteria Biosynthetic Diversity.</title>
        <authorList>
            <person name="Kalkreuter E."/>
            <person name="Kautsar S.A."/>
            <person name="Yang D."/>
            <person name="Bader C.D."/>
            <person name="Teijaro C.N."/>
            <person name="Fluegel L."/>
            <person name="Davis C.M."/>
            <person name="Simpson J.R."/>
            <person name="Lauterbach L."/>
            <person name="Steele A.D."/>
            <person name="Gui C."/>
            <person name="Meng S."/>
            <person name="Li G."/>
            <person name="Viehrig K."/>
            <person name="Ye F."/>
            <person name="Su P."/>
            <person name="Kiefer A.F."/>
            <person name="Nichols A."/>
            <person name="Cepeda A.J."/>
            <person name="Yan W."/>
            <person name="Fan B."/>
            <person name="Jiang Y."/>
            <person name="Adhikari A."/>
            <person name="Zheng C.-J."/>
            <person name="Schuster L."/>
            <person name="Cowan T.M."/>
            <person name="Smanski M.J."/>
            <person name="Chevrette M.G."/>
            <person name="De Carvalho L.P.S."/>
            <person name="Shen B."/>
        </authorList>
    </citation>
    <scope>NUCLEOTIDE SEQUENCE [LARGE SCALE GENOMIC DNA]</scope>
    <source>
        <strain evidence="2 3">NPDC048117</strain>
    </source>
</reference>
<accession>A0ABV3EJF0</accession>
<sequence length="88" mass="9758">MEADPARPAWGLSICQETGLGSGTVYPILERLVSEGWATRTEETEEHPGRPKRFFYELTAEGHRAAQQAKQTRPRFFAARGLLEGGLA</sequence>
<evidence type="ECO:0000313" key="2">
    <source>
        <dbReference type="EMBL" id="MEU9576315.1"/>
    </source>
</evidence>
<dbReference type="EMBL" id="JBEZNA010000004">
    <property type="protein sequence ID" value="MEU9576315.1"/>
    <property type="molecule type" value="Genomic_DNA"/>
</dbReference>
<gene>
    <name evidence="2" type="ORF">AB0D95_03325</name>
</gene>
<protein>
    <submittedName>
        <fullName evidence="2">PadR family transcriptional regulator</fullName>
    </submittedName>
</protein>
<name>A0ABV3EJF0_9ACTN</name>
<evidence type="ECO:0000259" key="1">
    <source>
        <dbReference type="Pfam" id="PF03551"/>
    </source>
</evidence>
<keyword evidence="3" id="KW-1185">Reference proteome</keyword>
<feature type="domain" description="Transcription regulator PadR N-terminal" evidence="1">
    <location>
        <begin position="20"/>
        <end position="67"/>
    </location>
</feature>
<dbReference type="RefSeq" id="WP_359268455.1">
    <property type="nucleotide sequence ID" value="NZ_JBEZNA010000004.1"/>
</dbReference>
<dbReference type="Pfam" id="PF03551">
    <property type="entry name" value="PadR"/>
    <property type="match status" value="1"/>
</dbReference>
<dbReference type="InterPro" id="IPR036390">
    <property type="entry name" value="WH_DNA-bd_sf"/>
</dbReference>
<dbReference type="Gene3D" id="1.10.10.10">
    <property type="entry name" value="Winged helix-like DNA-binding domain superfamily/Winged helix DNA-binding domain"/>
    <property type="match status" value="1"/>
</dbReference>
<dbReference type="SUPFAM" id="SSF46785">
    <property type="entry name" value="Winged helix' DNA-binding domain"/>
    <property type="match status" value="1"/>
</dbReference>
<dbReference type="InterPro" id="IPR036388">
    <property type="entry name" value="WH-like_DNA-bd_sf"/>
</dbReference>
<organism evidence="2 3">
    <name type="scientific">Streptomyces chilikensis</name>
    <dbReference type="NCBI Taxonomy" id="1194079"/>
    <lineage>
        <taxon>Bacteria</taxon>
        <taxon>Bacillati</taxon>
        <taxon>Actinomycetota</taxon>
        <taxon>Actinomycetes</taxon>
        <taxon>Kitasatosporales</taxon>
        <taxon>Streptomycetaceae</taxon>
        <taxon>Streptomyces</taxon>
    </lineage>
</organism>